<evidence type="ECO:0000256" key="1">
    <source>
        <dbReference type="SAM" id="MobiDB-lite"/>
    </source>
</evidence>
<dbReference type="KEGG" id="dgo:DGo_PD0024"/>
<accession>H8H3K1</accession>
<evidence type="ECO:0000313" key="3">
    <source>
        <dbReference type="Proteomes" id="UP000007575"/>
    </source>
</evidence>
<sequence length="254" mass="28310">MDGSTVEGSQGAGVRWPAAHHERRRPHGASGVIYSLEHSLDHVQASDDYDAVQLSFSDDDTVNFYNPELEDQARAPEFIEYIGDLDRLARTDFPYTDSGLLLMSPKLLLTTLEAGAFPYVLFPTRIYSPQAVDEDVPEEQRWALTDPAVVATQFVIVQLRQWTNVIDLERTIVTQYDARAKRRVEVASTASRDPESIRADQVTHLALSVDEQDLPGLLRFENMPGLYAPQQTKEACRAGGLRGVAFEPVPVPRG</sequence>
<evidence type="ECO:0000313" key="2">
    <source>
        <dbReference type="EMBL" id="AFD28098.1"/>
    </source>
</evidence>
<dbReference type="PATRIC" id="fig|745776.4.peg.4009"/>
<keyword evidence="3" id="KW-1185">Reference proteome</keyword>
<geneLocation type="plasmid" evidence="2 3">
    <name>P4</name>
</geneLocation>
<gene>
    <name evidence="2" type="ordered locus">DGo_PD0024</name>
</gene>
<dbReference type="HOGENOM" id="CLU_1092912_0_0_0"/>
<dbReference type="AlphaFoldDB" id="H8H3K1"/>
<feature type="region of interest" description="Disordered" evidence="1">
    <location>
        <begin position="1"/>
        <end position="24"/>
    </location>
</feature>
<name>H8H3K1_DEIGI</name>
<dbReference type="Proteomes" id="UP000007575">
    <property type="component" value="Plasmid P4"/>
</dbReference>
<reference evidence="2 3" key="1">
    <citation type="journal article" date="2012" name="PLoS ONE">
        <title>Genome sequence and transcriptome analysis of the radioresistant bacterium Deinococcus gobiensis: insights into the extreme environmental adaptations.</title>
        <authorList>
            <person name="Yuan M."/>
            <person name="Chen M."/>
            <person name="Zhang W."/>
            <person name="Lu W."/>
            <person name="Wang J."/>
            <person name="Yang M."/>
            <person name="Zhao P."/>
            <person name="Tang R."/>
            <person name="Li X."/>
            <person name="Hao Y."/>
            <person name="Zhou Z."/>
            <person name="Zhan Y."/>
            <person name="Yu H."/>
            <person name="Teng C."/>
            <person name="Yan Y."/>
            <person name="Ping S."/>
            <person name="Wang Y."/>
            <person name="Lin M."/>
        </authorList>
    </citation>
    <scope>NUCLEOTIDE SEQUENCE [LARGE SCALE GENOMIC DNA]</scope>
    <source>
        <strain evidence="3">DSM 21396 / JCM 16679 / CGMCC 1.7299 / I-0</strain>
        <plasmid evidence="2">P4</plasmid>
    </source>
</reference>
<protein>
    <submittedName>
        <fullName evidence="2">Uncharacterized protein</fullName>
    </submittedName>
</protein>
<proteinExistence type="predicted"/>
<organism evidence="2 3">
    <name type="scientific">Deinococcus gobiensis (strain DSM 21396 / JCM 16679 / CGMCC 1.7299 / I-0)</name>
    <dbReference type="NCBI Taxonomy" id="745776"/>
    <lineage>
        <taxon>Bacteria</taxon>
        <taxon>Thermotogati</taxon>
        <taxon>Deinococcota</taxon>
        <taxon>Deinococci</taxon>
        <taxon>Deinococcales</taxon>
        <taxon>Deinococcaceae</taxon>
        <taxon>Deinococcus</taxon>
    </lineage>
</organism>
<dbReference type="EMBL" id="CP002195">
    <property type="protein sequence ID" value="AFD28098.1"/>
    <property type="molecule type" value="Genomic_DNA"/>
</dbReference>
<keyword evidence="2" id="KW-0614">Plasmid</keyword>